<protein>
    <submittedName>
        <fullName evidence="1">Uncharacterized protein</fullName>
    </submittedName>
</protein>
<evidence type="ECO:0000313" key="1">
    <source>
        <dbReference type="EMBL" id="OUP16826.1"/>
    </source>
</evidence>
<evidence type="ECO:0000313" key="2">
    <source>
        <dbReference type="Proteomes" id="UP000195950"/>
    </source>
</evidence>
<accession>A0A1Y4IB71</accession>
<dbReference type="Proteomes" id="UP000195950">
    <property type="component" value="Unassembled WGS sequence"/>
</dbReference>
<proteinExistence type="predicted"/>
<organism evidence="1 2">
    <name type="scientific">Parabacteroides distasonis</name>
    <dbReference type="NCBI Taxonomy" id="823"/>
    <lineage>
        <taxon>Bacteria</taxon>
        <taxon>Pseudomonadati</taxon>
        <taxon>Bacteroidota</taxon>
        <taxon>Bacteroidia</taxon>
        <taxon>Bacteroidales</taxon>
        <taxon>Tannerellaceae</taxon>
        <taxon>Parabacteroides</taxon>
    </lineage>
</organism>
<sequence length="192" mass="22117">MGVMKRLSEQMRTPKRKNSLIGAREGLPFEISLESTSRIARYERRLDKEKLRQFNSEVKEWMGYVIQDLKGNIALLVQKDEFLSDSLEPRIYKSKGETERVGFSFAREGIYIHRGAGRGQGGFRGGSKWTDKYGKLKKTNPDSFYLMGTGNRQPIRWFDPIIEKNLPKLADIVADYAADMQIDASRIFIDKD</sequence>
<name>A0A1Y4IB71_PARDI</name>
<reference evidence="2" key="1">
    <citation type="submission" date="2017-04" db="EMBL/GenBank/DDBJ databases">
        <title>Function of individual gut microbiota members based on whole genome sequencing of pure cultures obtained from chicken caecum.</title>
        <authorList>
            <person name="Medvecky M."/>
            <person name="Cejkova D."/>
            <person name="Polansky O."/>
            <person name="Karasova D."/>
            <person name="Kubasova T."/>
            <person name="Cizek A."/>
            <person name="Rychlik I."/>
        </authorList>
    </citation>
    <scope>NUCLEOTIDE SEQUENCE [LARGE SCALE GENOMIC DNA]</scope>
    <source>
        <strain evidence="2">An199</strain>
    </source>
</reference>
<dbReference type="EMBL" id="NFJX01000014">
    <property type="protein sequence ID" value="OUP16826.1"/>
    <property type="molecule type" value="Genomic_DNA"/>
</dbReference>
<dbReference type="AlphaFoldDB" id="A0A1Y4IB71"/>
<comment type="caution">
    <text evidence="1">The sequence shown here is derived from an EMBL/GenBank/DDBJ whole genome shotgun (WGS) entry which is preliminary data.</text>
</comment>
<gene>
    <name evidence="1" type="ORF">B5F32_14740</name>
</gene>